<dbReference type="Pfam" id="PF13193">
    <property type="entry name" value="AMP-binding_C"/>
    <property type="match status" value="2"/>
</dbReference>
<dbReference type="InterPro" id="IPR045851">
    <property type="entry name" value="AMP-bd_C_sf"/>
</dbReference>
<dbReference type="InterPro" id="IPR025110">
    <property type="entry name" value="AMP-bd_C"/>
</dbReference>
<dbReference type="InterPro" id="IPR001242">
    <property type="entry name" value="Condensation_dom"/>
</dbReference>
<dbReference type="InterPro" id="IPR036736">
    <property type="entry name" value="ACP-like_sf"/>
</dbReference>
<comment type="caution">
    <text evidence="5">The sequence shown here is derived from an EMBL/GenBank/DDBJ whole genome shotgun (WGS) entry which is preliminary data.</text>
</comment>
<gene>
    <name evidence="5" type="ORF">CFN78_08620</name>
</gene>
<evidence type="ECO:0000259" key="4">
    <source>
        <dbReference type="PROSITE" id="PS50075"/>
    </source>
</evidence>
<evidence type="ECO:0000313" key="6">
    <source>
        <dbReference type="Proteomes" id="UP000242444"/>
    </source>
</evidence>
<feature type="domain" description="Carrier" evidence="4">
    <location>
        <begin position="2035"/>
        <end position="2110"/>
    </location>
</feature>
<dbReference type="Pfam" id="PF00668">
    <property type="entry name" value="Condensation"/>
    <property type="match status" value="2"/>
</dbReference>
<dbReference type="SUPFAM" id="SSF52777">
    <property type="entry name" value="CoA-dependent acyltransferases"/>
    <property type="match status" value="4"/>
</dbReference>
<dbReference type="FunFam" id="3.40.50.980:FF:000001">
    <property type="entry name" value="Non-ribosomal peptide synthetase"/>
    <property type="match status" value="2"/>
</dbReference>
<dbReference type="SMART" id="SM00823">
    <property type="entry name" value="PKS_PP"/>
    <property type="match status" value="2"/>
</dbReference>
<dbReference type="Pfam" id="PF00550">
    <property type="entry name" value="PP-binding"/>
    <property type="match status" value="2"/>
</dbReference>
<dbReference type="EMBL" id="NKYE01000004">
    <property type="protein sequence ID" value="OZM73586.1"/>
    <property type="molecule type" value="Genomic_DNA"/>
</dbReference>
<dbReference type="PROSITE" id="PS00455">
    <property type="entry name" value="AMP_BINDING"/>
    <property type="match status" value="2"/>
</dbReference>
<dbReference type="CDD" id="cd19540">
    <property type="entry name" value="LCL_NRPS-like"/>
    <property type="match status" value="1"/>
</dbReference>
<evidence type="ECO:0000256" key="2">
    <source>
        <dbReference type="ARBA" id="ARBA00022450"/>
    </source>
</evidence>
<evidence type="ECO:0000256" key="1">
    <source>
        <dbReference type="ARBA" id="ARBA00001957"/>
    </source>
</evidence>
<accession>A0A263D7Y1</accession>
<dbReference type="OrthoDB" id="2378856at2"/>
<dbReference type="GO" id="GO:0044550">
    <property type="term" value="P:secondary metabolite biosynthetic process"/>
    <property type="evidence" value="ECO:0007669"/>
    <property type="project" value="UniProtKB-ARBA"/>
</dbReference>
<dbReference type="SUPFAM" id="SSF56801">
    <property type="entry name" value="Acetyl-CoA synthetase-like"/>
    <property type="match status" value="2"/>
</dbReference>
<feature type="domain" description="Carrier" evidence="4">
    <location>
        <begin position="978"/>
        <end position="1053"/>
    </location>
</feature>
<dbReference type="InterPro" id="IPR009081">
    <property type="entry name" value="PP-bd_ACP"/>
</dbReference>
<dbReference type="InParanoid" id="A0A263D7Y1"/>
<dbReference type="CDD" id="cd12116">
    <property type="entry name" value="A_NRPS_Ta1_like"/>
    <property type="match status" value="1"/>
</dbReference>
<dbReference type="Gene3D" id="3.40.50.980">
    <property type="match status" value="4"/>
</dbReference>
<dbReference type="FunCoup" id="A0A263D7Y1">
    <property type="interactions" value="3"/>
</dbReference>
<dbReference type="FunFam" id="3.40.50.12780:FF:000012">
    <property type="entry name" value="Non-ribosomal peptide synthetase"/>
    <property type="match status" value="1"/>
</dbReference>
<dbReference type="Proteomes" id="UP000242444">
    <property type="component" value="Unassembled WGS sequence"/>
</dbReference>
<dbReference type="PANTHER" id="PTHR45527:SF1">
    <property type="entry name" value="FATTY ACID SYNTHASE"/>
    <property type="match status" value="1"/>
</dbReference>
<dbReference type="GO" id="GO:0043041">
    <property type="term" value="P:amino acid activation for nonribosomal peptide biosynthetic process"/>
    <property type="evidence" value="ECO:0007669"/>
    <property type="project" value="TreeGrafter"/>
</dbReference>
<name>A0A263D7Y1_9PSEU</name>
<sequence>MLETTAVPGFPDTPPAVPTPLSAAQRRQWFLNDLTGGNGVTVSVAVTLAGDLDTGALRRALADVVARHDVLRTVYIGREGVPAAVPLEPALACPELGVVPVVEEELGALLAATARGGYDLERDRPLWAGLYRLAEDEHVLQLVLPGIAADERSADIVLRDLALAYSARTEGDQPEWPALPVRFADFAAWQERTFGPDGEPTALAGRQLDYWVNALDGMPSGIELPVDRPRAAGASLRSDRVEVRLDPGTLAAAGALGEHAGGDLAAVLRCAFAVTLRGFGAGGEIPVGSTADDRARREFDALAGPFADPRVLRVDADGSVPFAELVTRSAKADRTARSNAGVPFERVVAAAGAERSASRHPLCQVTVDVHPAAAPPPFDGLEVTPRPVPGGRSPFDLSLRLDPDGHCGLSYSAALFDESTAHRIAAAFTRVLTAAVAEPDVPAGRLPVASAAELRELLHDRNDTARPVQETGVAEDFAARVRSAPDAVALVCGADEFTYAELDARANRLARLLLRGGAGPETFVALVLPRTEQLVTALLAVAKTGAAYLPVDPEYPADRIGYMLDHTAPAIVLAAEATVDAVPGSGERTIIVDAPGTGTELSTLDDSAIEPGELAAPVHGGNAAYVIYTSGSTGLPKGVVVSRRALANFLADMTDRAGLHAGDRLLAVTTIAFDIAALEIYLPLRTGAAVVLADRDAVRDPAALGALARSAGITVMQATPSLWQAVCVEAPDAVRGLRMLVGGEALPAAQARRMRELGGSVTNVYGPTETTIWSTAAVLTEDTTTPPIGGPIRNTGVYVLDAALRPVPAGVAGELYLTGAGLARGYLGRPGITAERFLAAPFGAPGTRMYRTGDLARWNTAGTLDFLGRSDHQVKIRGFRVELGEIETALERHPGVARAVVIAREDRPGDVRLAGYLVPAAGPVEHRDVLAHLASGVPDYMVPAALVTLDELPMTANRKVDRSALPAPRFAADGSGRAPRTTREELLCDLFAEVLGVVRVGIDDGFFDLGGHSLLAMRLLGRIRTVLGHALPIRALFDTPTPAGLAAALTGEAADGDPIGRGPEAGPWPLSAEQRRMWFLHEFEPTGTEYNSSVAVRLHGSLDVDAVRRALDALATRHESLRTTFDTVDGQGVQIVHPPGPVPLRRRDLCSLPEPERAGVLYAALADEIREPFVLREGPLLRPLLVRTAEADHVLLLGMHHIVTDGWSKNILIREFCALYAQACGGPAAELEPLPLRYRDYAHWQAAELTRPAAANERAYWKRVLDGVAPLELPTDRPRPAERTSNGAVASFAIPAEVTAGLTALGTAHGGTLFSTLVAAVQVLFARYSRQSDIAVGTVVSGRSRPELENLAGFFVNTLVLRSRVPGDRGFTDLLVDVRETVLDAFSHQGVPFDELVDAVQPERDPSRTPLVQAAVVLQNTRGSYGEHGGVTMTEHELPRLSALFDLGFEFTERDGELSGRIEYNTDLFDADTARRMAEHLLVLLDGIVADPARPVAELPLLSAAERELVVTGFNDTAMPYELDTVVPRLIAARADDRPGAVAIGSAEGTTTFAELEERANRLAHLLIRHGVRPREVVGLRTTRCGDMAVGLLAIMKTGAAYVAVDPSMPPGRAAFVVGDSGARIVLTQRRFAGSLAEAADAGATLLCLDELGPELARMPASRPEPGIGPDDLAYVVYTSGSTGTPKGVEVTHRGVLNLATWYREYYSITGADRGTQVVPQGFDPIVLELWCNLAAGASVWIASDEMLADPAALAEWIAGTGITMAVIPAPRLESLLAQPRLYESSLRYLMTGADVVRRRVGRHAPFTMVNHYGPSEITVLTTGTPMLCIEDAEEGKLPSIGSAIANHQAYVLDERREPVPIGVPGEAYIGGAGLARGYLNRPELTAERFVRNPFSEDPGSRLYRTGDLVRWLPDGTLDFLGRIDNQVKIRGNRVELGEIETALSRHESVGEAAVTTRTRRPGQHELIGYVVPAGPHGCTVDALRDFLAAELPAYMVPSVFVVLPEFPRTASDKIDRRTLPVPSAQAPAGPEPVAPANATEQALAEVWAEVLGVGRIGVEDNFFDIGGNSVLSLQVVSRVREMFDVALSAREVFRAPTIRAMADQVREQILAEYDGAGASAGRGRDARGER</sequence>
<dbReference type="GO" id="GO:0003824">
    <property type="term" value="F:catalytic activity"/>
    <property type="evidence" value="ECO:0007669"/>
    <property type="project" value="InterPro"/>
</dbReference>
<dbReference type="GO" id="GO:0008610">
    <property type="term" value="P:lipid biosynthetic process"/>
    <property type="evidence" value="ECO:0007669"/>
    <property type="project" value="UniProtKB-ARBA"/>
</dbReference>
<dbReference type="PROSITE" id="PS00012">
    <property type="entry name" value="PHOSPHOPANTETHEINE"/>
    <property type="match status" value="2"/>
</dbReference>
<dbReference type="SUPFAM" id="SSF47336">
    <property type="entry name" value="ACP-like"/>
    <property type="match status" value="2"/>
</dbReference>
<evidence type="ECO:0000313" key="5">
    <source>
        <dbReference type="EMBL" id="OZM73586.1"/>
    </source>
</evidence>
<dbReference type="GO" id="GO:0072330">
    <property type="term" value="P:monocarboxylic acid biosynthetic process"/>
    <property type="evidence" value="ECO:0007669"/>
    <property type="project" value="UniProtKB-ARBA"/>
</dbReference>
<dbReference type="InterPro" id="IPR023213">
    <property type="entry name" value="CAT-like_dom_sf"/>
</dbReference>
<comment type="cofactor">
    <cofactor evidence="1">
        <name>pantetheine 4'-phosphate</name>
        <dbReference type="ChEBI" id="CHEBI:47942"/>
    </cofactor>
</comment>
<dbReference type="PANTHER" id="PTHR45527">
    <property type="entry name" value="NONRIBOSOMAL PEPTIDE SYNTHETASE"/>
    <property type="match status" value="1"/>
</dbReference>
<dbReference type="InterPro" id="IPR000873">
    <property type="entry name" value="AMP-dep_synth/lig_dom"/>
</dbReference>
<dbReference type="InterPro" id="IPR006162">
    <property type="entry name" value="Ppantetheine_attach_site"/>
</dbReference>
<keyword evidence="2" id="KW-0596">Phosphopantetheine</keyword>
<reference evidence="5 6" key="1">
    <citation type="submission" date="2017-07" db="EMBL/GenBank/DDBJ databases">
        <title>Amycolatopsis antarcticus sp. nov., isolated from the surface of an Antarcticus brown macroalga.</title>
        <authorList>
            <person name="Wang J."/>
            <person name="Leiva S."/>
            <person name="Huang J."/>
            <person name="Huang Y."/>
        </authorList>
    </citation>
    <scope>NUCLEOTIDE SEQUENCE [LARGE SCALE GENOMIC DNA]</scope>
    <source>
        <strain evidence="5 6">AU-G6</strain>
    </source>
</reference>
<dbReference type="GO" id="GO:0031177">
    <property type="term" value="F:phosphopantetheine binding"/>
    <property type="evidence" value="ECO:0007669"/>
    <property type="project" value="InterPro"/>
</dbReference>
<keyword evidence="3" id="KW-0597">Phosphoprotein</keyword>
<dbReference type="GO" id="GO:0005829">
    <property type="term" value="C:cytosol"/>
    <property type="evidence" value="ECO:0007669"/>
    <property type="project" value="TreeGrafter"/>
</dbReference>
<dbReference type="Gene3D" id="1.10.1200.10">
    <property type="entry name" value="ACP-like"/>
    <property type="match status" value="2"/>
</dbReference>
<dbReference type="FunFam" id="3.30.300.30:FF:000010">
    <property type="entry name" value="Enterobactin synthetase component F"/>
    <property type="match status" value="2"/>
</dbReference>
<dbReference type="Gene3D" id="2.30.38.10">
    <property type="entry name" value="Luciferase, Domain 3"/>
    <property type="match status" value="2"/>
</dbReference>
<dbReference type="InterPro" id="IPR010071">
    <property type="entry name" value="AA_adenyl_dom"/>
</dbReference>
<dbReference type="Gene3D" id="3.30.300.30">
    <property type="match status" value="2"/>
</dbReference>
<dbReference type="RefSeq" id="WP_094862103.1">
    <property type="nucleotide sequence ID" value="NZ_NKYE01000004.1"/>
</dbReference>
<keyword evidence="6" id="KW-1185">Reference proteome</keyword>
<organism evidence="5 6">
    <name type="scientific">Amycolatopsis antarctica</name>
    <dbReference type="NCBI Taxonomy" id="1854586"/>
    <lineage>
        <taxon>Bacteria</taxon>
        <taxon>Bacillati</taxon>
        <taxon>Actinomycetota</taxon>
        <taxon>Actinomycetes</taxon>
        <taxon>Pseudonocardiales</taxon>
        <taxon>Pseudonocardiaceae</taxon>
        <taxon>Amycolatopsis</taxon>
    </lineage>
</organism>
<dbReference type="CDD" id="cd05930">
    <property type="entry name" value="A_NRPS"/>
    <property type="match status" value="1"/>
</dbReference>
<dbReference type="FunFam" id="1.10.1200.10:FF:000016">
    <property type="entry name" value="Non-ribosomal peptide synthase"/>
    <property type="match status" value="2"/>
</dbReference>
<dbReference type="Pfam" id="PF00501">
    <property type="entry name" value="AMP-binding"/>
    <property type="match status" value="2"/>
</dbReference>
<proteinExistence type="predicted"/>
<dbReference type="PROSITE" id="PS50075">
    <property type="entry name" value="CARRIER"/>
    <property type="match status" value="2"/>
</dbReference>
<dbReference type="NCBIfam" id="TIGR01733">
    <property type="entry name" value="AA-adenyl-dom"/>
    <property type="match status" value="2"/>
</dbReference>
<dbReference type="FunFam" id="2.30.38.10:FF:000001">
    <property type="entry name" value="Non-ribosomal peptide synthetase PvdI"/>
    <property type="match status" value="2"/>
</dbReference>
<dbReference type="InterPro" id="IPR020806">
    <property type="entry name" value="PKS_PP-bd"/>
</dbReference>
<dbReference type="CDD" id="cd19531">
    <property type="entry name" value="LCL_NRPS-like"/>
    <property type="match status" value="1"/>
</dbReference>
<dbReference type="InterPro" id="IPR020845">
    <property type="entry name" value="AMP-binding_CS"/>
</dbReference>
<dbReference type="Gene3D" id="3.30.559.10">
    <property type="entry name" value="Chloramphenicol acetyltransferase-like domain"/>
    <property type="match status" value="2"/>
</dbReference>
<protein>
    <submittedName>
        <fullName evidence="5">Non-ribosomal peptide synthetase</fullName>
    </submittedName>
</protein>
<dbReference type="Gene3D" id="3.30.559.30">
    <property type="entry name" value="Nonribosomal peptide synthetase, condensation domain"/>
    <property type="match status" value="2"/>
</dbReference>
<evidence type="ECO:0000256" key="3">
    <source>
        <dbReference type="ARBA" id="ARBA00022553"/>
    </source>
</evidence>